<dbReference type="Proteomes" id="UP001162992">
    <property type="component" value="Chromosome 15"/>
</dbReference>
<dbReference type="EMBL" id="CM055106">
    <property type="protein sequence ID" value="KAJ7529086.1"/>
    <property type="molecule type" value="Genomic_DNA"/>
</dbReference>
<evidence type="ECO:0000313" key="1">
    <source>
        <dbReference type="EMBL" id="KAJ7529086.1"/>
    </source>
</evidence>
<sequence>MPVYAEEAEKDLPAWTGEREDAGCSQVPSLVSAFVDTFVDFVVGGQFLSPSSDFPSTASSEPTRATGGAFEEEDDQTLHSYRGLATQLPAAERLVAIGDIHGDLEKAKEALRIADLIDSKDHWIGGKTVVVQVGDLLDRGGQELKVIYLLERLKSEAKQAGGDVHIMNGNHEIMNMEGDFRFVTKEGMEEFKNWAHWYNMGEVMKGRCQGLQKQPDPFWSIPKEYSEAARARLAALGPGGPIATRFLAQHPMVLMVGGNVFVHGGLLPSHVHHGLERLNWEVREWMMGKRGRRAPSYLHGKDALVWVRRYSLPKESTCECDLLKQSLGAIGGAERMVVGHTIQEKLGINGACSNQVIRIDVGMSRGCDNASPEVLEIRNDSELRVLSSNASPQVIGDRKPLWNKDKPGLASLLT</sequence>
<gene>
    <name evidence="1" type="ORF">O6H91_15G033600</name>
</gene>
<comment type="caution">
    <text evidence="1">The sequence shown here is derived from an EMBL/GenBank/DDBJ whole genome shotgun (WGS) entry which is preliminary data.</text>
</comment>
<organism evidence="1 2">
    <name type="scientific">Diphasiastrum complanatum</name>
    <name type="common">Issler's clubmoss</name>
    <name type="synonym">Lycopodium complanatum</name>
    <dbReference type="NCBI Taxonomy" id="34168"/>
    <lineage>
        <taxon>Eukaryota</taxon>
        <taxon>Viridiplantae</taxon>
        <taxon>Streptophyta</taxon>
        <taxon>Embryophyta</taxon>
        <taxon>Tracheophyta</taxon>
        <taxon>Lycopodiopsida</taxon>
        <taxon>Lycopodiales</taxon>
        <taxon>Lycopodiaceae</taxon>
        <taxon>Lycopodioideae</taxon>
        <taxon>Diphasiastrum</taxon>
    </lineage>
</organism>
<proteinExistence type="predicted"/>
<reference evidence="2" key="1">
    <citation type="journal article" date="2024" name="Proc. Natl. Acad. Sci. U.S.A.">
        <title>Extraordinary preservation of gene collinearity over three hundred million years revealed in homosporous lycophytes.</title>
        <authorList>
            <person name="Li C."/>
            <person name="Wickell D."/>
            <person name="Kuo L.Y."/>
            <person name="Chen X."/>
            <person name="Nie B."/>
            <person name="Liao X."/>
            <person name="Peng D."/>
            <person name="Ji J."/>
            <person name="Jenkins J."/>
            <person name="Williams M."/>
            <person name="Shu S."/>
            <person name="Plott C."/>
            <person name="Barry K."/>
            <person name="Rajasekar S."/>
            <person name="Grimwood J."/>
            <person name="Han X."/>
            <person name="Sun S."/>
            <person name="Hou Z."/>
            <person name="He W."/>
            <person name="Dai G."/>
            <person name="Sun C."/>
            <person name="Schmutz J."/>
            <person name="Leebens-Mack J.H."/>
            <person name="Li F.W."/>
            <person name="Wang L."/>
        </authorList>
    </citation>
    <scope>NUCLEOTIDE SEQUENCE [LARGE SCALE GENOMIC DNA]</scope>
    <source>
        <strain evidence="2">cv. PW_Plant_1</strain>
    </source>
</reference>
<name>A0ACC2BH70_DIPCM</name>
<keyword evidence="2" id="KW-1185">Reference proteome</keyword>
<evidence type="ECO:0000313" key="2">
    <source>
        <dbReference type="Proteomes" id="UP001162992"/>
    </source>
</evidence>
<accession>A0ACC2BH70</accession>
<protein>
    <submittedName>
        <fullName evidence="1">Uncharacterized protein</fullName>
    </submittedName>
</protein>